<comment type="caution">
    <text evidence="2">The sequence shown here is derived from an EMBL/GenBank/DDBJ whole genome shotgun (WGS) entry which is preliminary data.</text>
</comment>
<gene>
    <name evidence="2" type="ORF">ET996_05250</name>
</gene>
<dbReference type="PANTHER" id="PTHR19353:SF19">
    <property type="entry name" value="DELTA(5) FATTY ACID DESATURASE C-RELATED"/>
    <property type="match status" value="1"/>
</dbReference>
<dbReference type="InterPro" id="IPR012171">
    <property type="entry name" value="Fatty_acid_desaturase"/>
</dbReference>
<name>A0A4Q9KLZ4_PROTD</name>
<evidence type="ECO:0000313" key="2">
    <source>
        <dbReference type="EMBL" id="TBT95503.1"/>
    </source>
</evidence>
<dbReference type="AlphaFoldDB" id="A0A4Q9KLZ4"/>
<evidence type="ECO:0000259" key="1">
    <source>
        <dbReference type="Pfam" id="PF00487"/>
    </source>
</evidence>
<sequence>MTLAILEATPRTRASASAHLSPEQIAELGRELDAIKAEIMASLDENDARYIRSVITAQRVLEASGRICLLFGGQPVAWAGGVGMLSVAKILENMEIGHNVIHGQWDWMRDPDIHSTTWEWDVVAPADGWKHTHNNLHHTWTNVLGRDDDVGYDILRVTERQPWSPKAVFNVPLNMVLAPFFEWGIAIYGLELPDAREGKKSKQALRKDVLAFLKKAARQVGKDYAATPLLAQLLTGSGLASLAGTAAANLVRNLWTHAVIFCGHFPDGVEAFDEASVEGETRGEWYVRQIAGSANIDGGPLMHLMTGNLSYQIEHHLFPDMPSNRYAEVAPRVRALCQKYGLPYVSGPMLRQVGQTWRSIGRLSLPDSLRARLSRRGSVRARPIIVS</sequence>
<dbReference type="EMBL" id="SDMR01000004">
    <property type="protein sequence ID" value="TBT95503.1"/>
    <property type="molecule type" value="Genomic_DNA"/>
</dbReference>
<dbReference type="CDD" id="cd03506">
    <property type="entry name" value="Delta6-FADS-like"/>
    <property type="match status" value="1"/>
</dbReference>
<dbReference type="RefSeq" id="WP_131171496.1">
    <property type="nucleotide sequence ID" value="NZ_FXTL01000004.1"/>
</dbReference>
<dbReference type="PANTHER" id="PTHR19353">
    <property type="entry name" value="FATTY ACID DESATURASE 2"/>
    <property type="match status" value="1"/>
</dbReference>
<organism evidence="2 3">
    <name type="scientific">Propioniciclava tarda</name>
    <dbReference type="NCBI Taxonomy" id="433330"/>
    <lineage>
        <taxon>Bacteria</taxon>
        <taxon>Bacillati</taxon>
        <taxon>Actinomycetota</taxon>
        <taxon>Actinomycetes</taxon>
        <taxon>Propionibacteriales</taxon>
        <taxon>Propionibacteriaceae</taxon>
        <taxon>Propioniciclava</taxon>
    </lineage>
</organism>
<evidence type="ECO:0000313" key="3">
    <source>
        <dbReference type="Proteomes" id="UP000291933"/>
    </source>
</evidence>
<dbReference type="Proteomes" id="UP000291933">
    <property type="component" value="Unassembled WGS sequence"/>
</dbReference>
<reference evidence="2 3" key="1">
    <citation type="submission" date="2019-01" db="EMBL/GenBank/DDBJ databases">
        <title>Lactibacter flavus gen. nov., sp. nov., a novel bacterium of the family Propionibacteriaceae isolated from raw milk and dairy products.</title>
        <authorList>
            <person name="Huptas C."/>
            <person name="Wenning M."/>
            <person name="Breitenwieser F."/>
            <person name="Doll E."/>
            <person name="Von Neubeck M."/>
            <person name="Busse H.-J."/>
            <person name="Scherer S."/>
        </authorList>
    </citation>
    <scope>NUCLEOTIDE SEQUENCE [LARGE SCALE GENOMIC DNA]</scope>
    <source>
        <strain evidence="2 3">DSM 22130</strain>
    </source>
</reference>
<proteinExistence type="predicted"/>
<accession>A0A4Q9KLZ4</accession>
<dbReference type="OrthoDB" id="104711at2"/>
<dbReference type="GO" id="GO:0016717">
    <property type="term" value="F:oxidoreductase activity, acting on paired donors, with oxidation of a pair of donors resulting in the reduction of molecular oxygen to two molecules of water"/>
    <property type="evidence" value="ECO:0007669"/>
    <property type="project" value="TreeGrafter"/>
</dbReference>
<dbReference type="InterPro" id="IPR005804">
    <property type="entry name" value="FA_desaturase_dom"/>
</dbReference>
<feature type="domain" description="Fatty acid desaturase" evidence="1">
    <location>
        <begin position="78"/>
        <end position="346"/>
    </location>
</feature>
<dbReference type="GO" id="GO:0008610">
    <property type="term" value="P:lipid biosynthetic process"/>
    <property type="evidence" value="ECO:0007669"/>
    <property type="project" value="UniProtKB-ARBA"/>
</dbReference>
<keyword evidence="3" id="KW-1185">Reference proteome</keyword>
<dbReference type="GO" id="GO:0016020">
    <property type="term" value="C:membrane"/>
    <property type="evidence" value="ECO:0007669"/>
    <property type="project" value="TreeGrafter"/>
</dbReference>
<dbReference type="Pfam" id="PF00487">
    <property type="entry name" value="FA_desaturase"/>
    <property type="match status" value="1"/>
</dbReference>
<protein>
    <submittedName>
        <fullName evidence="2">Acyl-CoA desaturase</fullName>
    </submittedName>
</protein>